<dbReference type="Proteomes" id="UP001185984">
    <property type="component" value="Unassembled WGS sequence"/>
</dbReference>
<dbReference type="EMBL" id="JAPTHD010000022">
    <property type="protein sequence ID" value="MDV5825809.1"/>
    <property type="molecule type" value="Genomic_DNA"/>
</dbReference>
<dbReference type="RefSeq" id="WP_317518114.1">
    <property type="nucleotide sequence ID" value="NZ_JAPTHD010000022.1"/>
</dbReference>
<proteinExistence type="predicted"/>
<comment type="caution">
    <text evidence="1">The sequence shown here is derived from an EMBL/GenBank/DDBJ whole genome shotgun (WGS) entry which is preliminary data.</text>
</comment>
<name>A0ABU4A237_9SPHN</name>
<evidence type="ECO:0000313" key="2">
    <source>
        <dbReference type="Proteomes" id="UP001185984"/>
    </source>
</evidence>
<accession>A0ABU4A237</accession>
<gene>
    <name evidence="1" type="ORF">O0R41_19575</name>
</gene>
<sequence length="187" mass="21074">MPLTKTDVELAILFYPILVELAQRGATDNYENIADTARRLHPDNAYAARCNPLGVARRLDVIRREFTAPRNLPVLAALGVNKTSGRPGFAFEGDFETLCTEAYGFNWSSVEDAFQEQAEIWKQMIAPRVKRTEKEAIQMMWDYAKVHGAAFDKQVSACRDDIIALIRQGEEAEDAYEMAAGHYRKGN</sequence>
<evidence type="ECO:0000313" key="1">
    <source>
        <dbReference type="EMBL" id="MDV5825809.1"/>
    </source>
</evidence>
<reference evidence="2" key="1">
    <citation type="journal article" date="2022" name="J Environ Chem Eng">
        <title>Biodegradation of petroleum oil using a constructed nonpathogenic and heavy metal-tolerant bacterial consortium isolated from marine sponges.</title>
        <authorList>
            <person name="Dechsakulwatana C."/>
            <person name="Rungsihiranrut A."/>
            <person name="Muangchinda C."/>
            <person name="Ningthoujam R."/>
            <person name="Klankeo P."/>
            <person name="Pinyakong O."/>
        </authorList>
    </citation>
    <scope>NUCLEOTIDE SEQUENCE [LARGE SCALE GENOMIC DNA]</scope>
    <source>
        <strain evidence="2">MO2-4</strain>
    </source>
</reference>
<protein>
    <submittedName>
        <fullName evidence="1">Uncharacterized protein</fullName>
    </submittedName>
</protein>
<keyword evidence="2" id="KW-1185">Reference proteome</keyword>
<organism evidence="1 2">
    <name type="scientific">Sphingobium naphthae</name>
    <dbReference type="NCBI Taxonomy" id="1886786"/>
    <lineage>
        <taxon>Bacteria</taxon>
        <taxon>Pseudomonadati</taxon>
        <taxon>Pseudomonadota</taxon>
        <taxon>Alphaproteobacteria</taxon>
        <taxon>Sphingomonadales</taxon>
        <taxon>Sphingomonadaceae</taxon>
        <taxon>Sphingobium</taxon>
    </lineage>
</organism>